<dbReference type="InterPro" id="IPR057596">
    <property type="entry name" value="RDRP_core"/>
</dbReference>
<dbReference type="PANTHER" id="PTHR23079:SF55">
    <property type="entry name" value="RNA-DIRECTED RNA POLYMERASE"/>
    <property type="match status" value="1"/>
</dbReference>
<comment type="similarity">
    <text evidence="1">Belongs to the RdRP family.</text>
</comment>
<comment type="catalytic activity">
    <reaction evidence="1">
        <text>RNA(n) + a ribonucleoside 5'-triphosphate = RNA(n+1) + diphosphate</text>
        <dbReference type="Rhea" id="RHEA:21248"/>
        <dbReference type="Rhea" id="RHEA-COMP:14527"/>
        <dbReference type="Rhea" id="RHEA-COMP:17342"/>
        <dbReference type="ChEBI" id="CHEBI:33019"/>
        <dbReference type="ChEBI" id="CHEBI:61557"/>
        <dbReference type="ChEBI" id="CHEBI:140395"/>
        <dbReference type="EC" id="2.7.7.48"/>
    </reaction>
</comment>
<organism evidence="3 4">
    <name type="scientific">Guyanagaster necrorhizus</name>
    <dbReference type="NCBI Taxonomy" id="856835"/>
    <lineage>
        <taxon>Eukaryota</taxon>
        <taxon>Fungi</taxon>
        <taxon>Dikarya</taxon>
        <taxon>Basidiomycota</taxon>
        <taxon>Agaricomycotina</taxon>
        <taxon>Agaricomycetes</taxon>
        <taxon>Agaricomycetidae</taxon>
        <taxon>Agaricales</taxon>
        <taxon>Marasmiineae</taxon>
        <taxon>Physalacriaceae</taxon>
        <taxon>Guyanagaster</taxon>
    </lineage>
</organism>
<dbReference type="AlphaFoldDB" id="A0A9P7VKA5"/>
<dbReference type="EC" id="2.7.7.48" evidence="1"/>
<dbReference type="PANTHER" id="PTHR23079">
    <property type="entry name" value="RNA-DEPENDENT RNA POLYMERASE"/>
    <property type="match status" value="1"/>
</dbReference>
<gene>
    <name evidence="3" type="ORF">BT62DRAFT_1010906</name>
</gene>
<keyword evidence="1" id="KW-0808">Transferase</keyword>
<reference evidence="3" key="1">
    <citation type="submission" date="2020-11" db="EMBL/GenBank/DDBJ databases">
        <title>Adaptations for nitrogen fixation in a non-lichenized fungal sporocarp promotes dispersal by wood-feeding termites.</title>
        <authorList>
            <consortium name="DOE Joint Genome Institute"/>
            <person name="Koch R.A."/>
            <person name="Yoon G."/>
            <person name="Arayal U."/>
            <person name="Lail K."/>
            <person name="Amirebrahimi M."/>
            <person name="Labutti K."/>
            <person name="Lipzen A."/>
            <person name="Riley R."/>
            <person name="Barry K."/>
            <person name="Henrissat B."/>
            <person name="Grigoriev I.V."/>
            <person name="Herr J.R."/>
            <person name="Aime M.C."/>
        </authorList>
    </citation>
    <scope>NUCLEOTIDE SEQUENCE</scope>
    <source>
        <strain evidence="3">MCA 3950</strain>
    </source>
</reference>
<dbReference type="Pfam" id="PF05183">
    <property type="entry name" value="RdRP"/>
    <property type="match status" value="1"/>
</dbReference>
<evidence type="ECO:0000313" key="4">
    <source>
        <dbReference type="Proteomes" id="UP000812287"/>
    </source>
</evidence>
<comment type="caution">
    <text evidence="3">The sequence shown here is derived from an EMBL/GenBank/DDBJ whole genome shotgun (WGS) entry which is preliminary data.</text>
</comment>
<name>A0A9P7VKA5_9AGAR</name>
<protein>
    <recommendedName>
        <fullName evidence="1">RNA-dependent RNA polymerase</fullName>
        <ecNumber evidence="1">2.7.7.48</ecNumber>
    </recommendedName>
</protein>
<proteinExistence type="inferred from homology"/>
<feature type="domain" description="RDRP core" evidence="2">
    <location>
        <begin position="40"/>
        <end position="275"/>
    </location>
</feature>
<evidence type="ECO:0000256" key="1">
    <source>
        <dbReference type="RuleBase" id="RU363098"/>
    </source>
</evidence>
<dbReference type="GO" id="GO:0030422">
    <property type="term" value="P:siRNA processing"/>
    <property type="evidence" value="ECO:0007669"/>
    <property type="project" value="TreeGrafter"/>
</dbReference>
<dbReference type="GO" id="GO:0031380">
    <property type="term" value="C:nuclear RNA-directed RNA polymerase complex"/>
    <property type="evidence" value="ECO:0007669"/>
    <property type="project" value="TreeGrafter"/>
</dbReference>
<keyword evidence="1" id="KW-0548">Nucleotidyltransferase</keyword>
<keyword evidence="1" id="KW-0696">RNA-directed RNA polymerase</keyword>
<keyword evidence="1" id="KW-0694">RNA-binding</keyword>
<dbReference type="InterPro" id="IPR007855">
    <property type="entry name" value="RDRP"/>
</dbReference>
<evidence type="ECO:0000259" key="2">
    <source>
        <dbReference type="Pfam" id="PF05183"/>
    </source>
</evidence>
<dbReference type="GO" id="GO:0003723">
    <property type="term" value="F:RNA binding"/>
    <property type="evidence" value="ECO:0007669"/>
    <property type="project" value="UniProtKB-KW"/>
</dbReference>
<dbReference type="GO" id="GO:0003968">
    <property type="term" value="F:RNA-directed RNA polymerase activity"/>
    <property type="evidence" value="ECO:0007669"/>
    <property type="project" value="UniProtKB-KW"/>
</dbReference>
<keyword evidence="4" id="KW-1185">Reference proteome</keyword>
<accession>A0A9P7VKA5</accession>
<dbReference type="RefSeq" id="XP_043035633.1">
    <property type="nucleotide sequence ID" value="XM_043177706.1"/>
</dbReference>
<dbReference type="OrthoDB" id="6513042at2759"/>
<dbReference type="Proteomes" id="UP000812287">
    <property type="component" value="Unassembled WGS sequence"/>
</dbReference>
<dbReference type="GeneID" id="66099993"/>
<dbReference type="EMBL" id="MU250554">
    <property type="protein sequence ID" value="KAG7442133.1"/>
    <property type="molecule type" value="Genomic_DNA"/>
</dbReference>
<sequence>MPSAFACYPPAWDVTKELTKVLHSPEFHRIDNGRLFNFDVGFEQVGGILKEGFELAGRRFEFLAYSSSALREHSVWFINPFEYQHPNTKEMVWISAFTSTNPSITIQRNQWAVVEDLGLKPYLHTDGAGTISECLDDEIWERLHEGCRDYGENVIKPSGVIKVIAVEPRLDDNPIRMRLRPSMGKFEDSRSTETNIEIANYFNKPMLSYLNSDSGDKRVRREVFYELQDDAVANALTIDDSMQQLSNILEKNSLGSVYRLSYIIHQLLVLSLDIRTPGIDTPFLKDYQLVGVPDEGPAYEKEGHKNLERSGEADYTYLSYLLDRPIVLEARALNRMTSLPTYPLTDPLTTTKISEAEVVVGAILDKCSSDRARRDRISCMGDQASQAVMRQGLLPYEGEEDIATKQMSRAGLKCA</sequence>
<evidence type="ECO:0000313" key="3">
    <source>
        <dbReference type="EMBL" id="KAG7442133.1"/>
    </source>
</evidence>